<accession>A0A5Q2VBX2</accession>
<organism evidence="2 3">
    <name type="scientific">Serratia proteamaculans</name>
    <dbReference type="NCBI Taxonomy" id="28151"/>
    <lineage>
        <taxon>Bacteria</taxon>
        <taxon>Pseudomonadati</taxon>
        <taxon>Pseudomonadota</taxon>
        <taxon>Gammaproteobacteria</taxon>
        <taxon>Enterobacterales</taxon>
        <taxon>Yersiniaceae</taxon>
        <taxon>Serratia</taxon>
    </lineage>
</organism>
<dbReference type="EMBL" id="CP045913">
    <property type="protein sequence ID" value="QGH63027.1"/>
    <property type="molecule type" value="Genomic_DNA"/>
</dbReference>
<dbReference type="InterPro" id="IPR025391">
    <property type="entry name" value="DUF4123"/>
</dbReference>
<reference evidence="2 3" key="1">
    <citation type="submission" date="2019-11" db="EMBL/GenBank/DDBJ databases">
        <title>The Phosphoenolpyruvate Phosphotransferase System Regulates Serratia proteamaculans 336X Biofilm Formation and Wheat Roots colonization.</title>
        <authorList>
            <person name="Liu F."/>
        </authorList>
    </citation>
    <scope>NUCLEOTIDE SEQUENCE [LARGE SCALE GENOMIC DNA]</scope>
    <source>
        <strain evidence="2 3">336X</strain>
    </source>
</reference>
<evidence type="ECO:0000313" key="3">
    <source>
        <dbReference type="Proteomes" id="UP000381260"/>
    </source>
</evidence>
<dbReference type="AlphaFoldDB" id="A0A5Q2VBX2"/>
<dbReference type="Proteomes" id="UP000381260">
    <property type="component" value="Chromosome"/>
</dbReference>
<evidence type="ECO:0000313" key="2">
    <source>
        <dbReference type="EMBL" id="QGH63027.1"/>
    </source>
</evidence>
<sequence length="254" mass="28344">MTRLWIGEVAAACRASAVDYLDIIIDQAGLDFSVIPALNALSVPWLSLYRGLPEEFIVDDAPLVARLVFDDIQQMAWLQEISQQAAVKAPLLLLCSAWTLPSLANWLTQCMDCLQEGRGGILRFYDTRIFPLLFTHILSEEQQNPLLRPALFWAWQDMDGRSRGMNGNGTPPARGEKSQKIELSDRQLEQLMCICDVMVLLGHRAPPAGVYASQQALFSDCYQGMVEATDQGIILDEAREAWVMKRWLATGATA</sequence>
<proteinExistence type="predicted"/>
<dbReference type="Pfam" id="PF13503">
    <property type="entry name" value="DUF4123"/>
    <property type="match status" value="1"/>
</dbReference>
<protein>
    <submittedName>
        <fullName evidence="2">DUF4123 domain-containing protein</fullName>
    </submittedName>
</protein>
<evidence type="ECO:0000259" key="1">
    <source>
        <dbReference type="Pfam" id="PF13503"/>
    </source>
</evidence>
<feature type="domain" description="DUF4123" evidence="1">
    <location>
        <begin position="25"/>
        <end position="143"/>
    </location>
</feature>
<name>A0A5Q2VBX2_SERPR</name>
<gene>
    <name evidence="2" type="ORF">GHV41_20275</name>
</gene>
<dbReference type="RefSeq" id="WP_153859825.1">
    <property type="nucleotide sequence ID" value="NZ_CP045913.1"/>
</dbReference>